<dbReference type="AlphaFoldDB" id="A0A915KLU1"/>
<reference evidence="3" key="1">
    <citation type="submission" date="2022-11" db="UniProtKB">
        <authorList>
            <consortium name="WormBaseParasite"/>
        </authorList>
    </citation>
    <scope>IDENTIFICATION</scope>
</reference>
<protein>
    <submittedName>
        <fullName evidence="3">Uncharacterized protein</fullName>
    </submittedName>
</protein>
<evidence type="ECO:0000313" key="3">
    <source>
        <dbReference type="WBParaSite" id="nRc.2.0.1.t39812-RA"/>
    </source>
</evidence>
<organism evidence="2 3">
    <name type="scientific">Romanomermis culicivorax</name>
    <name type="common">Nematode worm</name>
    <dbReference type="NCBI Taxonomy" id="13658"/>
    <lineage>
        <taxon>Eukaryota</taxon>
        <taxon>Metazoa</taxon>
        <taxon>Ecdysozoa</taxon>
        <taxon>Nematoda</taxon>
        <taxon>Enoplea</taxon>
        <taxon>Dorylaimia</taxon>
        <taxon>Mermithida</taxon>
        <taxon>Mermithoidea</taxon>
        <taxon>Mermithidae</taxon>
        <taxon>Romanomermis</taxon>
    </lineage>
</organism>
<dbReference type="WBParaSite" id="nRc.2.0.1.t39812-RA">
    <property type="protein sequence ID" value="nRc.2.0.1.t39812-RA"/>
    <property type="gene ID" value="nRc.2.0.1.g39812"/>
</dbReference>
<name>A0A915KLU1_ROMCU</name>
<keyword evidence="2" id="KW-1185">Reference proteome</keyword>
<sequence length="71" mass="7913">MGMAPKTCRLILHRTWLVAACSVVETAVVAMSWLGWVVGNLLACEELIFFWALPGLMFFVVTVPALDQLFQ</sequence>
<keyword evidence="1" id="KW-1133">Transmembrane helix</keyword>
<feature type="transmembrane region" description="Helical" evidence="1">
    <location>
        <begin position="48"/>
        <end position="66"/>
    </location>
</feature>
<accession>A0A915KLU1</accession>
<dbReference type="Proteomes" id="UP000887565">
    <property type="component" value="Unplaced"/>
</dbReference>
<evidence type="ECO:0000256" key="1">
    <source>
        <dbReference type="SAM" id="Phobius"/>
    </source>
</evidence>
<proteinExistence type="predicted"/>
<keyword evidence="1" id="KW-0812">Transmembrane</keyword>
<evidence type="ECO:0000313" key="2">
    <source>
        <dbReference type="Proteomes" id="UP000887565"/>
    </source>
</evidence>
<keyword evidence="1" id="KW-0472">Membrane</keyword>
<feature type="transmembrane region" description="Helical" evidence="1">
    <location>
        <begin position="16"/>
        <end position="36"/>
    </location>
</feature>